<name>A0A3P3E607_9HYPH</name>
<proteinExistence type="predicted"/>
<dbReference type="Proteomes" id="UP000273786">
    <property type="component" value="Unassembled WGS sequence"/>
</dbReference>
<reference evidence="1 2" key="1">
    <citation type="submission" date="2018-11" db="EMBL/GenBank/DDBJ databases">
        <title>the genome of Mesorhizobium tamadayense DSM 28320.</title>
        <authorList>
            <person name="Gao J."/>
        </authorList>
    </citation>
    <scope>NUCLEOTIDE SEQUENCE [LARGE SCALE GENOMIC DNA]</scope>
    <source>
        <strain evidence="1 2">DSM 28320</strain>
    </source>
</reference>
<comment type="caution">
    <text evidence="1">The sequence shown here is derived from an EMBL/GenBank/DDBJ whole genome shotgun (WGS) entry which is preliminary data.</text>
</comment>
<dbReference type="EMBL" id="RQXT01000214">
    <property type="protein sequence ID" value="RRH81476.1"/>
    <property type="molecule type" value="Genomic_DNA"/>
</dbReference>
<sequence length="201" mass="22163">EDIDAVGEERSETPAIREGSYFVGRNTALMQTVDGAPFTISVRKGRSSDGIPDKHARIIRKLIPIRDAVRDVLKAQELDQPWKPAQVKLRVAWSNFVRAFGPINTTVVSTSEDAETGEVREVHRRPNLQPFLDDPDCWLVASIEDYDVETNTARPGPIFTERVIAPPAAPVITSAADALAVVLNERGHVDVDHIAELLHAD</sequence>
<evidence type="ECO:0000313" key="2">
    <source>
        <dbReference type="Proteomes" id="UP000273786"/>
    </source>
</evidence>
<organism evidence="1 2">
    <name type="scientific">Mesorhizobium tamadayense</name>
    <dbReference type="NCBI Taxonomy" id="425306"/>
    <lineage>
        <taxon>Bacteria</taxon>
        <taxon>Pseudomonadati</taxon>
        <taxon>Pseudomonadota</taxon>
        <taxon>Alphaproteobacteria</taxon>
        <taxon>Hyphomicrobiales</taxon>
        <taxon>Phyllobacteriaceae</taxon>
        <taxon>Mesorhizobium</taxon>
    </lineage>
</organism>
<feature type="non-terminal residue" evidence="1">
    <location>
        <position position="201"/>
    </location>
</feature>
<gene>
    <name evidence="1" type="ORF">EH240_37350</name>
</gene>
<evidence type="ECO:0008006" key="3">
    <source>
        <dbReference type="Google" id="ProtNLM"/>
    </source>
</evidence>
<evidence type="ECO:0000313" key="1">
    <source>
        <dbReference type="EMBL" id="RRH81476.1"/>
    </source>
</evidence>
<keyword evidence="2" id="KW-1185">Reference proteome</keyword>
<protein>
    <recommendedName>
        <fullName evidence="3">Lactate dehydrogenase</fullName>
    </recommendedName>
</protein>
<feature type="non-terminal residue" evidence="1">
    <location>
        <position position="1"/>
    </location>
</feature>
<dbReference type="AlphaFoldDB" id="A0A3P3E607"/>
<accession>A0A3P3E607</accession>